<feature type="region of interest" description="Disordered" evidence="1">
    <location>
        <begin position="116"/>
        <end position="162"/>
    </location>
</feature>
<dbReference type="AlphaFoldDB" id="A0A1V4D2S7"/>
<organism evidence="2 3">
    <name type="scientific">Streptomyces antioxidans</name>
    <dbReference type="NCBI Taxonomy" id="1507734"/>
    <lineage>
        <taxon>Bacteria</taxon>
        <taxon>Bacillati</taxon>
        <taxon>Actinomycetota</taxon>
        <taxon>Actinomycetes</taxon>
        <taxon>Kitasatosporales</taxon>
        <taxon>Streptomycetaceae</taxon>
        <taxon>Streptomyces</taxon>
    </lineage>
</organism>
<comment type="caution">
    <text evidence="2">The sequence shown here is derived from an EMBL/GenBank/DDBJ whole genome shotgun (WGS) entry which is preliminary data.</text>
</comment>
<reference evidence="2" key="1">
    <citation type="submission" date="2016-12" db="EMBL/GenBank/DDBJ databases">
        <title>Genome sequence of Streptomyces antioxidans MUSC 164.</title>
        <authorList>
            <person name="Lee L.-H."/>
            <person name="Ser H.-L."/>
        </authorList>
    </citation>
    <scope>NUCLEOTIDE SEQUENCE [LARGE SCALE GENOMIC DNA]</scope>
    <source>
        <strain evidence="2">MUSC 164</strain>
    </source>
</reference>
<evidence type="ECO:0008006" key="4">
    <source>
        <dbReference type="Google" id="ProtNLM"/>
    </source>
</evidence>
<dbReference type="EMBL" id="LAKD02000052">
    <property type="protein sequence ID" value="OPF77344.1"/>
    <property type="molecule type" value="Genomic_DNA"/>
</dbReference>
<name>A0A1V4D2S7_9ACTN</name>
<feature type="compositionally biased region" description="Basic and acidic residues" evidence="1">
    <location>
        <begin position="117"/>
        <end position="132"/>
    </location>
</feature>
<accession>A0A1V4D2S7</accession>
<evidence type="ECO:0000313" key="2">
    <source>
        <dbReference type="EMBL" id="OPF77344.1"/>
    </source>
</evidence>
<sequence>MAARWVRGSVGALLAVTAVAGCDAGSDGKGKPEPESSATAEVALPLERYQLSGRDTERYQEATDLLAQRCMVDLGYTGFPRHPKESHSGASLTLTAMSTQYGEVDLDSARRWGYGFDPKERAKQEPDGRAMTDAESGALHGEPRGATPSGHKTPPKGGCSGQAQRRLLKGVKDATRLWTYPARREERLDKAARRDPRVRRALRTWAQCVVEKGFKRYAAPDDAFRDPAWRRGQDGNTTRTRRELGTAVADVECKREHHTVAMWSTVLAERQRADIRAHQTTYDAVRRDLDTVRAAVRAAIDA</sequence>
<dbReference type="PROSITE" id="PS51257">
    <property type="entry name" value="PROKAR_LIPOPROTEIN"/>
    <property type="match status" value="1"/>
</dbReference>
<keyword evidence="3" id="KW-1185">Reference proteome</keyword>
<evidence type="ECO:0000313" key="3">
    <source>
        <dbReference type="Proteomes" id="UP000033615"/>
    </source>
</evidence>
<dbReference type="OrthoDB" id="4800194at2"/>
<proteinExistence type="predicted"/>
<protein>
    <recommendedName>
        <fullName evidence="4">Lipoprotein</fullName>
    </recommendedName>
</protein>
<evidence type="ECO:0000256" key="1">
    <source>
        <dbReference type="SAM" id="MobiDB-lite"/>
    </source>
</evidence>
<gene>
    <name evidence="2" type="ORF">VT50_0221400</name>
</gene>
<dbReference type="Proteomes" id="UP000033615">
    <property type="component" value="Unassembled WGS sequence"/>
</dbReference>